<evidence type="ECO:0000313" key="5">
    <source>
        <dbReference type="Proteomes" id="UP000188276"/>
    </source>
</evidence>
<evidence type="ECO:0000259" key="3">
    <source>
        <dbReference type="Pfam" id="PF02709"/>
    </source>
</evidence>
<name>A0A1R4LLC9_VIBR1</name>
<dbReference type="Gene3D" id="3.90.550.10">
    <property type="entry name" value="Spore Coat Polysaccharide Biosynthesis Protein SpsA, Chain A"/>
    <property type="match status" value="1"/>
</dbReference>
<gene>
    <name evidence="4" type="primary">epsH_1</name>
    <name evidence="4" type="ORF">VR7878_02211</name>
</gene>
<accession>A0A1R4LLC9</accession>
<dbReference type="OrthoDB" id="9801954at2"/>
<proteinExistence type="predicted"/>
<dbReference type="PANTHER" id="PTHR43685:SF3">
    <property type="entry name" value="SLR2126 PROTEIN"/>
    <property type="match status" value="1"/>
</dbReference>
<dbReference type="AlphaFoldDB" id="A0A1R4LLC9"/>
<dbReference type="EC" id="2.4.-.-" evidence="4"/>
<dbReference type="SUPFAM" id="SSF53448">
    <property type="entry name" value="Nucleotide-diphospho-sugar transferases"/>
    <property type="match status" value="1"/>
</dbReference>
<feature type="domain" description="Glycosyltransferase 2-like" evidence="2">
    <location>
        <begin position="4"/>
        <end position="105"/>
    </location>
</feature>
<dbReference type="EMBL" id="FULE01000031">
    <property type="protein sequence ID" value="SJN57263.1"/>
    <property type="molecule type" value="Genomic_DNA"/>
</dbReference>
<dbReference type="RefSeq" id="WP_077336185.1">
    <property type="nucleotide sequence ID" value="NZ_FULE01000031.1"/>
</dbReference>
<organism evidence="4 5">
    <name type="scientific">Vibrio ruber (strain DSM 16370 / JCM 11486 / BCRC 17186 / CECT 7878 / LMG 23124 / VR1)</name>
    <dbReference type="NCBI Taxonomy" id="1123498"/>
    <lineage>
        <taxon>Bacteria</taxon>
        <taxon>Pseudomonadati</taxon>
        <taxon>Pseudomonadota</taxon>
        <taxon>Gammaproteobacteria</taxon>
        <taxon>Vibrionales</taxon>
        <taxon>Vibrionaceae</taxon>
        <taxon>Vibrio</taxon>
    </lineage>
</organism>
<sequence>MKVSIIIAVYKDHQALDLILEQLMLQDHSNFEVIIAEDARSKEVPLLVKKYSDLNIVHCNQEDNGIQKMRSQNNAIIASSGEYLIFIDGDCIPYPNFISSHADCAKPGCLLSGRRVNLGPSFSQFIRQKKLKSNYIAKYFLLFFFPLLIDGNEGHIESGFYFNPNGFIYKKIISKLKRSTSILGCNFSCYKHDILAINGFDEGYGETAIGDDTDIEWRFKAYGVKIKSVKNIANVFHLYHEKRTKIIPNYQEMLILMEQRKKNNNYIADIGLDSHEVSS</sequence>
<protein>
    <submittedName>
        <fullName evidence="4">Putative glycosyltransferase EpsH</fullName>
        <ecNumber evidence="4">2.4.-.-</ecNumber>
    </submittedName>
</protein>
<dbReference type="InterPro" id="IPR050834">
    <property type="entry name" value="Glycosyltransf_2"/>
</dbReference>
<evidence type="ECO:0000256" key="1">
    <source>
        <dbReference type="ARBA" id="ARBA00022679"/>
    </source>
</evidence>
<keyword evidence="1 4" id="KW-0808">Transferase</keyword>
<evidence type="ECO:0000259" key="2">
    <source>
        <dbReference type="Pfam" id="PF00535"/>
    </source>
</evidence>
<dbReference type="Pfam" id="PF00535">
    <property type="entry name" value="Glycos_transf_2"/>
    <property type="match status" value="1"/>
</dbReference>
<dbReference type="InterPro" id="IPR029044">
    <property type="entry name" value="Nucleotide-diphossugar_trans"/>
</dbReference>
<reference evidence="5" key="1">
    <citation type="submission" date="2017-02" db="EMBL/GenBank/DDBJ databases">
        <authorList>
            <person name="Rodrigo-Torres L."/>
            <person name="Arahal R.D."/>
            <person name="Lucena T."/>
        </authorList>
    </citation>
    <scope>NUCLEOTIDE SEQUENCE [LARGE SCALE GENOMIC DNA]</scope>
    <source>
        <strain evidence="5">CECT 7878</strain>
    </source>
</reference>
<feature type="domain" description="Galactosyltransferase C-terminal" evidence="3">
    <location>
        <begin position="178"/>
        <end position="241"/>
    </location>
</feature>
<dbReference type="Pfam" id="PF02709">
    <property type="entry name" value="Glyco_transf_7C"/>
    <property type="match status" value="1"/>
</dbReference>
<keyword evidence="4" id="KW-0328">Glycosyltransferase</keyword>
<dbReference type="PANTHER" id="PTHR43685">
    <property type="entry name" value="GLYCOSYLTRANSFERASE"/>
    <property type="match status" value="1"/>
</dbReference>
<keyword evidence="5" id="KW-1185">Reference proteome</keyword>
<evidence type="ECO:0000313" key="4">
    <source>
        <dbReference type="EMBL" id="SJN57263.1"/>
    </source>
</evidence>
<dbReference type="Proteomes" id="UP000188276">
    <property type="component" value="Unassembled WGS sequence"/>
</dbReference>
<dbReference type="InterPro" id="IPR001173">
    <property type="entry name" value="Glyco_trans_2-like"/>
</dbReference>
<dbReference type="STRING" id="1123498.VR7878_02211"/>
<dbReference type="GO" id="GO:0016757">
    <property type="term" value="F:glycosyltransferase activity"/>
    <property type="evidence" value="ECO:0007669"/>
    <property type="project" value="UniProtKB-KW"/>
</dbReference>
<dbReference type="InterPro" id="IPR027791">
    <property type="entry name" value="Galactosyl_T_C"/>
</dbReference>